<accession>L9K463</accession>
<dbReference type="PANTHER" id="PTHR24028">
    <property type="entry name" value="CADHERIN-87A"/>
    <property type="match status" value="1"/>
</dbReference>
<dbReference type="GO" id="GO:0007155">
    <property type="term" value="P:cell adhesion"/>
    <property type="evidence" value="ECO:0007669"/>
    <property type="project" value="InterPro"/>
</dbReference>
<dbReference type="PROSITE" id="PS00232">
    <property type="entry name" value="CADHERIN_1"/>
    <property type="match status" value="1"/>
</dbReference>
<keyword evidence="3" id="KW-0325">Glycoprotein</keyword>
<reference evidence="5" key="2">
    <citation type="journal article" date="2013" name="Nat. Commun.">
        <title>Genome of the Chinese tree shrew.</title>
        <authorList>
            <person name="Fan Y."/>
            <person name="Huang Z.Y."/>
            <person name="Cao C.C."/>
            <person name="Chen C.S."/>
            <person name="Chen Y.X."/>
            <person name="Fan D.D."/>
            <person name="He J."/>
            <person name="Hou H.L."/>
            <person name="Hu L."/>
            <person name="Hu X.T."/>
            <person name="Jiang X.T."/>
            <person name="Lai R."/>
            <person name="Lang Y.S."/>
            <person name="Liang B."/>
            <person name="Liao S.G."/>
            <person name="Mu D."/>
            <person name="Ma Y.Y."/>
            <person name="Niu Y.Y."/>
            <person name="Sun X.Q."/>
            <person name="Xia J.Q."/>
            <person name="Xiao J."/>
            <person name="Xiong Z.Q."/>
            <person name="Xu L."/>
            <person name="Yang L."/>
            <person name="Zhang Y."/>
            <person name="Zhao W."/>
            <person name="Zhao X.D."/>
            <person name="Zheng Y.T."/>
            <person name="Zhou J.M."/>
            <person name="Zhu Y.B."/>
            <person name="Zhang G.J."/>
            <person name="Wang J."/>
            <person name="Yao Y.G."/>
        </authorList>
    </citation>
    <scope>NUCLEOTIDE SEQUENCE [LARGE SCALE GENOMIC DNA]</scope>
</reference>
<dbReference type="AlphaFoldDB" id="L9K463"/>
<keyword evidence="2" id="KW-0472">Membrane</keyword>
<dbReference type="Gene3D" id="2.60.40.60">
    <property type="entry name" value="Cadherins"/>
    <property type="match status" value="1"/>
</dbReference>
<evidence type="ECO:0000313" key="4">
    <source>
        <dbReference type="EMBL" id="ELW57309.1"/>
    </source>
</evidence>
<sequence length="195" mass="20242">MNRCVALDVVSCWQEQFWLVHVVVEVRDVNDHTPRFLRVQIPVQVSEGATVGTCVPLEVLQDKNMGANHAPCRAAQPLPCGVADVCRRCPVHRPGAVSVAGPQEPGPTYSLELVAQDGGHPPSCATATVSVHAVIAVQDAGRPTLSCTANTASSARGPGATWRRSSVGAAATFATRGKGGGAQRGVSAIVVETCS</sequence>
<evidence type="ECO:0000256" key="3">
    <source>
        <dbReference type="ARBA" id="ARBA00023180"/>
    </source>
</evidence>
<dbReference type="InterPro" id="IPR015919">
    <property type="entry name" value="Cadherin-like_sf"/>
</dbReference>
<keyword evidence="5" id="KW-1185">Reference proteome</keyword>
<dbReference type="EMBL" id="KB320914">
    <property type="protein sequence ID" value="ELW57309.1"/>
    <property type="molecule type" value="Genomic_DNA"/>
</dbReference>
<name>L9K463_TUPCH</name>
<dbReference type="PANTHER" id="PTHR24028:SF46">
    <property type="entry name" value="PROTOCADHERIN-8"/>
    <property type="match status" value="1"/>
</dbReference>
<dbReference type="InterPro" id="IPR020894">
    <property type="entry name" value="Cadherin_CS"/>
</dbReference>
<reference evidence="5" key="1">
    <citation type="submission" date="2012-07" db="EMBL/GenBank/DDBJ databases">
        <title>Genome of the Chinese tree shrew, a rising model animal genetically related to primates.</title>
        <authorList>
            <person name="Zhang G."/>
            <person name="Fan Y."/>
            <person name="Yao Y."/>
            <person name="Huang Z."/>
        </authorList>
    </citation>
    <scope>NUCLEOTIDE SEQUENCE [LARGE SCALE GENOMIC DNA]</scope>
</reference>
<gene>
    <name evidence="4" type="ORF">TREES_T100021614</name>
</gene>
<dbReference type="SUPFAM" id="SSF49313">
    <property type="entry name" value="Cadherin-like"/>
    <property type="match status" value="1"/>
</dbReference>
<organism evidence="4 5">
    <name type="scientific">Tupaia chinensis</name>
    <name type="common">Chinese tree shrew</name>
    <name type="synonym">Tupaia belangeri chinensis</name>
    <dbReference type="NCBI Taxonomy" id="246437"/>
    <lineage>
        <taxon>Eukaryota</taxon>
        <taxon>Metazoa</taxon>
        <taxon>Chordata</taxon>
        <taxon>Craniata</taxon>
        <taxon>Vertebrata</taxon>
        <taxon>Euteleostomi</taxon>
        <taxon>Mammalia</taxon>
        <taxon>Eutheria</taxon>
        <taxon>Euarchontoglires</taxon>
        <taxon>Scandentia</taxon>
        <taxon>Tupaiidae</taxon>
        <taxon>Tupaia</taxon>
    </lineage>
</organism>
<protein>
    <submittedName>
        <fullName evidence="4">Protocadherin-8</fullName>
    </submittedName>
</protein>
<dbReference type="GO" id="GO:0005509">
    <property type="term" value="F:calcium ion binding"/>
    <property type="evidence" value="ECO:0007669"/>
    <property type="project" value="InterPro"/>
</dbReference>
<dbReference type="InParanoid" id="L9K463"/>
<dbReference type="GO" id="GO:0005886">
    <property type="term" value="C:plasma membrane"/>
    <property type="evidence" value="ECO:0007669"/>
    <property type="project" value="InterPro"/>
</dbReference>
<evidence type="ECO:0000256" key="2">
    <source>
        <dbReference type="ARBA" id="ARBA00023136"/>
    </source>
</evidence>
<comment type="subcellular location">
    <subcellularLocation>
        <location evidence="1">Membrane</location>
    </subcellularLocation>
</comment>
<evidence type="ECO:0000313" key="5">
    <source>
        <dbReference type="Proteomes" id="UP000011518"/>
    </source>
</evidence>
<proteinExistence type="predicted"/>
<dbReference type="InterPro" id="IPR050174">
    <property type="entry name" value="Protocadherin/Cadherin-CA"/>
</dbReference>
<dbReference type="Proteomes" id="UP000011518">
    <property type="component" value="Unassembled WGS sequence"/>
</dbReference>
<dbReference type="CDD" id="cd11304">
    <property type="entry name" value="Cadherin_repeat"/>
    <property type="match status" value="1"/>
</dbReference>
<evidence type="ECO:0000256" key="1">
    <source>
        <dbReference type="ARBA" id="ARBA00004370"/>
    </source>
</evidence>